<dbReference type="RefSeq" id="WP_122195813.1">
    <property type="nucleotide sequence ID" value="NZ_JBHSKC010000007.1"/>
</dbReference>
<sequence length="257" mass="26835">MTGERGAAVPAQQTWRNRGGGRVRGAVLWDVLREVLGRVAGQGPCDVVDVGGGTGGFAVPLAELGHRVTVVDASPDALAALERRAAEAGVTVHALQADAGDLPEVLGESSADLVLCHSVLEFVDDPAAVMHALTRVVRPGGAVSVLVAGRIAAALHRATAGRFDDARRVLDDPDGRWGEHDRMPRRFTRESLAELAVGAGLTARETHGVRIFADLVPSALLDDAGAAEGLVALERAASVHPVLRELATQLHLVAERP</sequence>
<name>A0A3M2LZL5_9ACTN</name>
<keyword evidence="2" id="KW-0489">Methyltransferase</keyword>
<evidence type="ECO:0000259" key="1">
    <source>
        <dbReference type="Pfam" id="PF08241"/>
    </source>
</evidence>
<dbReference type="InterPro" id="IPR029063">
    <property type="entry name" value="SAM-dependent_MTases_sf"/>
</dbReference>
<feature type="domain" description="Methyltransferase type 11" evidence="1">
    <location>
        <begin position="48"/>
        <end position="143"/>
    </location>
</feature>
<gene>
    <name evidence="2" type="ORF">EBO15_19365</name>
</gene>
<comment type="caution">
    <text evidence="2">The sequence shown here is derived from an EMBL/GenBank/DDBJ whole genome shotgun (WGS) entry which is preliminary data.</text>
</comment>
<protein>
    <submittedName>
        <fullName evidence="2">Methyltransferase domain-containing protein</fullName>
    </submittedName>
</protein>
<accession>A0A3M2LZL5</accession>
<dbReference type="GO" id="GO:0008757">
    <property type="term" value="F:S-adenosylmethionine-dependent methyltransferase activity"/>
    <property type="evidence" value="ECO:0007669"/>
    <property type="project" value="InterPro"/>
</dbReference>
<dbReference type="GO" id="GO:0032259">
    <property type="term" value="P:methylation"/>
    <property type="evidence" value="ECO:0007669"/>
    <property type="project" value="UniProtKB-KW"/>
</dbReference>
<dbReference type="Gene3D" id="3.40.50.150">
    <property type="entry name" value="Vaccinia Virus protein VP39"/>
    <property type="match status" value="1"/>
</dbReference>
<dbReference type="EMBL" id="RFFG01000032">
    <property type="protein sequence ID" value="RMI42592.1"/>
    <property type="molecule type" value="Genomic_DNA"/>
</dbReference>
<evidence type="ECO:0000313" key="3">
    <source>
        <dbReference type="Proteomes" id="UP000282674"/>
    </source>
</evidence>
<proteinExistence type="predicted"/>
<dbReference type="InterPro" id="IPR013216">
    <property type="entry name" value="Methyltransf_11"/>
</dbReference>
<keyword evidence="3" id="KW-1185">Reference proteome</keyword>
<dbReference type="SUPFAM" id="SSF53335">
    <property type="entry name" value="S-adenosyl-L-methionine-dependent methyltransferases"/>
    <property type="match status" value="1"/>
</dbReference>
<evidence type="ECO:0000313" key="2">
    <source>
        <dbReference type="EMBL" id="RMI42592.1"/>
    </source>
</evidence>
<dbReference type="OrthoDB" id="3366024at2"/>
<organism evidence="2 3">
    <name type="scientific">Actinomadura harenae</name>
    <dbReference type="NCBI Taxonomy" id="2483351"/>
    <lineage>
        <taxon>Bacteria</taxon>
        <taxon>Bacillati</taxon>
        <taxon>Actinomycetota</taxon>
        <taxon>Actinomycetes</taxon>
        <taxon>Streptosporangiales</taxon>
        <taxon>Thermomonosporaceae</taxon>
        <taxon>Actinomadura</taxon>
    </lineage>
</organism>
<reference evidence="2 3" key="1">
    <citation type="submission" date="2018-10" db="EMBL/GenBank/DDBJ databases">
        <title>Isolation from soil.</title>
        <authorList>
            <person name="Hu J."/>
        </authorList>
    </citation>
    <scope>NUCLEOTIDE SEQUENCE [LARGE SCALE GENOMIC DNA]</scope>
    <source>
        <strain evidence="2 3">NEAU-Ht49</strain>
    </source>
</reference>
<dbReference type="Pfam" id="PF08241">
    <property type="entry name" value="Methyltransf_11"/>
    <property type="match status" value="1"/>
</dbReference>
<dbReference type="PANTHER" id="PTHR43861">
    <property type="entry name" value="TRANS-ACONITATE 2-METHYLTRANSFERASE-RELATED"/>
    <property type="match status" value="1"/>
</dbReference>
<dbReference type="AlphaFoldDB" id="A0A3M2LZL5"/>
<dbReference type="Proteomes" id="UP000282674">
    <property type="component" value="Unassembled WGS sequence"/>
</dbReference>
<keyword evidence="2" id="KW-0808">Transferase</keyword>